<dbReference type="EMBL" id="JACCKI010000008">
    <property type="protein sequence ID" value="NZA05515.1"/>
    <property type="molecule type" value="Genomic_DNA"/>
</dbReference>
<dbReference type="EMBL" id="SSHM01000001">
    <property type="protein sequence ID" value="THC79437.1"/>
    <property type="molecule type" value="Genomic_DNA"/>
</dbReference>
<comment type="caution">
    <text evidence="2">The sequence shown here is derived from an EMBL/GenBank/DDBJ whole genome shotgun (WGS) entry which is preliminary data.</text>
</comment>
<dbReference type="Gene3D" id="1.20.1440.50">
    <property type="entry name" value="Ta0600-like"/>
    <property type="match status" value="1"/>
</dbReference>
<evidence type="ECO:0000313" key="2">
    <source>
        <dbReference type="EMBL" id="NZA05515.1"/>
    </source>
</evidence>
<evidence type="ECO:0000313" key="5">
    <source>
        <dbReference type="Proteomes" id="UP000552935"/>
    </source>
</evidence>
<sequence>MSKKTQQLFQAIDIAYNDPEMAKHPEIRQQLLEAAKDLNRDVPYQMVALKLRRTISRYVLLNHLQSPAALSQLYTTIGATGDRYFGEATFFGQLFR</sequence>
<proteinExistence type="predicted"/>
<dbReference type="Proteomes" id="UP000307517">
    <property type="component" value="Unassembled WGS sequence"/>
</dbReference>
<reference evidence="3 4" key="1">
    <citation type="submission" date="2019-04" db="EMBL/GenBank/DDBJ databases">
        <title>Genome Announcement to Ensure Probiotic Safety of Lactobacillus rhamnosus UBLR-58.</title>
        <authorList>
            <person name="Sulthana A."/>
            <person name="Lakshmi S.G."/>
            <person name="Madempudi R.S."/>
        </authorList>
    </citation>
    <scope>NUCLEOTIDE SEQUENCE [LARGE SCALE GENOMIC DNA]</scope>
    <source>
        <strain evidence="3 4">UBLR-58</strain>
    </source>
</reference>
<dbReference type="InterPro" id="IPR023130">
    <property type="entry name" value="Ta0600-like_sf"/>
</dbReference>
<dbReference type="RefSeq" id="WP_005692260.1">
    <property type="nucleotide sequence ID" value="NZ_CABFNI010000016.1"/>
</dbReference>
<evidence type="ECO:0000313" key="3">
    <source>
        <dbReference type="EMBL" id="THC79437.1"/>
    </source>
</evidence>
<organism evidence="2 5">
    <name type="scientific">Lacticaseibacillus rhamnosus</name>
    <name type="common">Lactobacillus rhamnosus</name>
    <dbReference type="NCBI Taxonomy" id="47715"/>
    <lineage>
        <taxon>Bacteria</taxon>
        <taxon>Bacillati</taxon>
        <taxon>Bacillota</taxon>
        <taxon>Bacilli</taxon>
        <taxon>Lactobacillales</taxon>
        <taxon>Lactobacillaceae</taxon>
        <taxon>Lacticaseibacillus</taxon>
    </lineage>
</organism>
<dbReference type="InterPro" id="IPR015046">
    <property type="entry name" value="LciA_Immunity-like"/>
</dbReference>
<dbReference type="SUPFAM" id="SSF109797">
    <property type="entry name" value="Bacteriocin immunity protein-like"/>
    <property type="match status" value="1"/>
</dbReference>
<dbReference type="Proteomes" id="UP000552935">
    <property type="component" value="Unassembled WGS sequence"/>
</dbReference>
<reference evidence="2 5" key="2">
    <citation type="submission" date="2020-07" db="EMBL/GenBank/DDBJ databases">
        <title>Organ Donor 1.</title>
        <authorList>
            <person name="Marsh A.J."/>
            <person name="Azcarate-Peril M.A."/>
        </authorList>
    </citation>
    <scope>NUCLEOTIDE SEQUENCE [LARGE SCALE GENOMIC DNA]</scope>
    <source>
        <strain evidence="2 5">AMC0712</strain>
    </source>
</reference>
<evidence type="ECO:0000256" key="1">
    <source>
        <dbReference type="ARBA" id="ARBA00023025"/>
    </source>
</evidence>
<accession>A0A508Z1C7</accession>
<evidence type="ECO:0000313" key="4">
    <source>
        <dbReference type="Proteomes" id="UP000307517"/>
    </source>
</evidence>
<dbReference type="Pfam" id="PF08951">
    <property type="entry name" value="EntA_Immun"/>
    <property type="match status" value="1"/>
</dbReference>
<name>A0A508Z1C7_LACRH</name>
<protein>
    <submittedName>
        <fullName evidence="2">Bacteriocin immunity protein</fullName>
    </submittedName>
</protein>
<keyword evidence="1" id="KW-0079">Bacteriocin immunity</keyword>
<dbReference type="GO" id="GO:0030153">
    <property type="term" value="P:bacteriocin immunity"/>
    <property type="evidence" value="ECO:0007669"/>
    <property type="project" value="UniProtKB-KW"/>
</dbReference>
<dbReference type="AlphaFoldDB" id="A0A508Z1C7"/>
<gene>
    <name evidence="3" type="ORF">E6L36_02855</name>
    <name evidence="2" type="ORF">H0N82_10545</name>
</gene>